<evidence type="ECO:0000313" key="2">
    <source>
        <dbReference type="Proteomes" id="UP001732700"/>
    </source>
</evidence>
<accession>A0ACD5YQI9</accession>
<organism evidence="1 2">
    <name type="scientific">Avena sativa</name>
    <name type="common">Oat</name>
    <dbReference type="NCBI Taxonomy" id="4498"/>
    <lineage>
        <taxon>Eukaryota</taxon>
        <taxon>Viridiplantae</taxon>
        <taxon>Streptophyta</taxon>
        <taxon>Embryophyta</taxon>
        <taxon>Tracheophyta</taxon>
        <taxon>Spermatophyta</taxon>
        <taxon>Magnoliopsida</taxon>
        <taxon>Liliopsida</taxon>
        <taxon>Poales</taxon>
        <taxon>Poaceae</taxon>
        <taxon>BOP clade</taxon>
        <taxon>Pooideae</taxon>
        <taxon>Poodae</taxon>
        <taxon>Poeae</taxon>
        <taxon>Poeae Chloroplast Group 1 (Aveneae type)</taxon>
        <taxon>Aveninae</taxon>
        <taxon>Avena</taxon>
    </lineage>
</organism>
<dbReference type="Proteomes" id="UP001732700">
    <property type="component" value="Chromosome 6A"/>
</dbReference>
<sequence length="138" mass="14262">MGSIKGLKGVIICVLILGVVLEQVQVEGKICCMISAGQVCYELCRILGGAPQTVCTISCGCKDTSGNSCSGLFPHPYAHSGADKPNAIEFCSMGCRSSVCDNVNNVYRGEEKAIDVGLCGSACDSFCNKIAARASVAA</sequence>
<reference evidence="1" key="1">
    <citation type="submission" date="2021-05" db="EMBL/GenBank/DDBJ databases">
        <authorList>
            <person name="Scholz U."/>
            <person name="Mascher M."/>
            <person name="Fiebig A."/>
        </authorList>
    </citation>
    <scope>NUCLEOTIDE SEQUENCE [LARGE SCALE GENOMIC DNA]</scope>
</reference>
<proteinExistence type="predicted"/>
<dbReference type="EnsemblPlants" id="AVESA.00010b.r2.6AG1025530.1">
    <property type="protein sequence ID" value="AVESA.00010b.r2.6AG1025530.1.CDS"/>
    <property type="gene ID" value="AVESA.00010b.r2.6AG1025530"/>
</dbReference>
<keyword evidence="2" id="KW-1185">Reference proteome</keyword>
<reference evidence="1" key="2">
    <citation type="submission" date="2025-09" db="UniProtKB">
        <authorList>
            <consortium name="EnsemblPlants"/>
        </authorList>
    </citation>
    <scope>IDENTIFICATION</scope>
</reference>
<protein>
    <submittedName>
        <fullName evidence="1">Uncharacterized protein</fullName>
    </submittedName>
</protein>
<name>A0ACD5YQI9_AVESA</name>
<evidence type="ECO:0000313" key="1">
    <source>
        <dbReference type="EnsemblPlants" id="AVESA.00010b.r2.6AG1025530.1.CDS"/>
    </source>
</evidence>